<comment type="caution">
    <text evidence="1">The sequence shown here is derived from an EMBL/GenBank/DDBJ whole genome shotgun (WGS) entry which is preliminary data.</text>
</comment>
<evidence type="ECO:0000313" key="1">
    <source>
        <dbReference type="EMBL" id="KAG7514460.1"/>
    </source>
</evidence>
<dbReference type="EMBL" id="JAGKHQ010000006">
    <property type="protein sequence ID" value="KAG7514460.1"/>
    <property type="molecule type" value="Genomic_DNA"/>
</dbReference>
<dbReference type="Proteomes" id="UP000693946">
    <property type="component" value="Linkage Group LG14"/>
</dbReference>
<gene>
    <name evidence="1" type="ORF">JOB18_034218</name>
</gene>
<protein>
    <submittedName>
        <fullName evidence="1">Uncharacterized protein</fullName>
    </submittedName>
</protein>
<keyword evidence="2" id="KW-1185">Reference proteome</keyword>
<dbReference type="AlphaFoldDB" id="A0AAV6SBW3"/>
<evidence type="ECO:0000313" key="2">
    <source>
        <dbReference type="Proteomes" id="UP000693946"/>
    </source>
</evidence>
<accession>A0AAV6SBW3</accession>
<sequence length="249" mass="28041">MDGDKETGGNVPPFFCDRTRPSIKQLHAGARAGTGIKSETSGAVAGRDPPCADCSSVSCIAACCEMTGSSLSLTEPLGPQNDIRAKYIDIAFDLHQPKNLRICFEIVPSIISYERRQMVRGHRRQRRQRQQRERLVNHVHNLLLHSLTRRRHNFIATFIDMQATNLYILHTQQCWIDIPDGENPEFLMKCKTLHLLAEISDGSQLRQYRGLSRSAMPWGWMMKKSNTTENGAFVSVRKFEGPLAGCGKT</sequence>
<proteinExistence type="predicted"/>
<reference evidence="1 2" key="1">
    <citation type="journal article" date="2021" name="Sci. Rep.">
        <title>Chromosome anchoring in Senegalese sole (Solea senegalensis) reveals sex-associated markers and genome rearrangements in flatfish.</title>
        <authorList>
            <person name="Guerrero-Cozar I."/>
            <person name="Gomez-Garrido J."/>
            <person name="Berbel C."/>
            <person name="Martinez-Blanch J.F."/>
            <person name="Alioto T."/>
            <person name="Claros M.G."/>
            <person name="Gagnaire P.A."/>
            <person name="Manchado M."/>
        </authorList>
    </citation>
    <scope>NUCLEOTIDE SEQUENCE [LARGE SCALE GENOMIC DNA]</scope>
    <source>
        <strain evidence="1">Sse05_10M</strain>
    </source>
</reference>
<name>A0AAV6SBW3_SOLSE</name>
<organism evidence="1 2">
    <name type="scientific">Solea senegalensis</name>
    <name type="common">Senegalese sole</name>
    <dbReference type="NCBI Taxonomy" id="28829"/>
    <lineage>
        <taxon>Eukaryota</taxon>
        <taxon>Metazoa</taxon>
        <taxon>Chordata</taxon>
        <taxon>Craniata</taxon>
        <taxon>Vertebrata</taxon>
        <taxon>Euteleostomi</taxon>
        <taxon>Actinopterygii</taxon>
        <taxon>Neopterygii</taxon>
        <taxon>Teleostei</taxon>
        <taxon>Neoteleostei</taxon>
        <taxon>Acanthomorphata</taxon>
        <taxon>Carangaria</taxon>
        <taxon>Pleuronectiformes</taxon>
        <taxon>Pleuronectoidei</taxon>
        <taxon>Soleidae</taxon>
        <taxon>Solea</taxon>
    </lineage>
</organism>